<dbReference type="Pfam" id="PF02697">
    <property type="entry name" value="VAPB_antitox"/>
    <property type="match status" value="1"/>
</dbReference>
<evidence type="ECO:0000313" key="4">
    <source>
        <dbReference type="Proteomes" id="UP000252985"/>
    </source>
</evidence>
<dbReference type="KEGG" id="haq:DU484_04435"/>
<name>A0A345E0V7_9EURY</name>
<evidence type="ECO:0000256" key="1">
    <source>
        <dbReference type="ARBA" id="ARBA00022649"/>
    </source>
</evidence>
<reference evidence="2 5" key="2">
    <citation type="submission" date="2018-07" db="EMBL/GenBank/DDBJ databases">
        <title>Genome sequences of Haloplanus sp. CBA1113.</title>
        <authorList>
            <person name="Kim Y.B."/>
            <person name="Roh S.W."/>
        </authorList>
    </citation>
    <scope>NUCLEOTIDE SEQUENCE [LARGE SCALE GENOMIC DNA]</scope>
    <source>
        <strain evidence="2 5">CBA1113</strain>
    </source>
</reference>
<dbReference type="EMBL" id="CP031148">
    <property type="protein sequence ID" value="AXG09169.1"/>
    <property type="molecule type" value="Genomic_DNA"/>
</dbReference>
<evidence type="ECO:0000313" key="3">
    <source>
        <dbReference type="EMBL" id="AXG09169.1"/>
    </source>
</evidence>
<gene>
    <name evidence="3" type="ORF">DU484_04435</name>
    <name evidence="2" type="ORF">DU500_04905</name>
</gene>
<dbReference type="GeneID" id="37286199"/>
<protein>
    <recommendedName>
        <fullName evidence="6">Antitoxin</fullName>
    </recommendedName>
</protein>
<evidence type="ECO:0008006" key="6">
    <source>
        <dbReference type="Google" id="ProtNLM"/>
    </source>
</evidence>
<dbReference type="AlphaFoldDB" id="A0A345E0V7"/>
<reference evidence="3 4" key="1">
    <citation type="submission" date="2018-07" db="EMBL/GenBank/DDBJ databases">
        <title>Genome sequences of Haloplanus sp. CBA1112.</title>
        <authorList>
            <person name="Kim Y.B."/>
            <person name="Roh S.W."/>
        </authorList>
    </citation>
    <scope>NUCLEOTIDE SEQUENCE [LARGE SCALE GENOMIC DNA]</scope>
    <source>
        <strain evidence="3 4">CBA1112</strain>
    </source>
</reference>
<dbReference type="EMBL" id="CP031150">
    <property type="protein sequence ID" value="AXG05829.1"/>
    <property type="molecule type" value="Genomic_DNA"/>
</dbReference>
<keyword evidence="5" id="KW-1185">Reference proteome</keyword>
<sequence length="74" mass="8479">MAADNHIRVSDRVKSLIDDRRREGESYSDALERILGDERDLTDGMGFWSDTDAAVEARETHERGKRKTLERTDG</sequence>
<dbReference type="RefSeq" id="WP_114584977.1">
    <property type="nucleotide sequence ID" value="NZ_CP031148.1"/>
</dbReference>
<dbReference type="Proteomes" id="UP000253273">
    <property type="component" value="Chromosome"/>
</dbReference>
<evidence type="ECO:0000313" key="2">
    <source>
        <dbReference type="EMBL" id="AXG05829.1"/>
    </source>
</evidence>
<proteinExistence type="predicted"/>
<dbReference type="InterPro" id="IPR003847">
    <property type="entry name" value="Put_antitoxin"/>
</dbReference>
<accession>A0A345EAE7</accession>
<keyword evidence="1" id="KW-1277">Toxin-antitoxin system</keyword>
<dbReference type="OrthoDB" id="214079at2157"/>
<accession>A0A345E0V7</accession>
<evidence type="ECO:0000313" key="5">
    <source>
        <dbReference type="Proteomes" id="UP000253273"/>
    </source>
</evidence>
<organism evidence="2 5">
    <name type="scientific">Haloplanus rubicundus</name>
    <dbReference type="NCBI Taxonomy" id="1547898"/>
    <lineage>
        <taxon>Archaea</taxon>
        <taxon>Methanobacteriati</taxon>
        <taxon>Methanobacteriota</taxon>
        <taxon>Stenosarchaea group</taxon>
        <taxon>Halobacteria</taxon>
        <taxon>Halobacteriales</taxon>
        <taxon>Haloferacaceae</taxon>
        <taxon>Haloplanus</taxon>
    </lineage>
</organism>
<dbReference type="KEGG" id="haj:DU500_04905"/>
<dbReference type="Proteomes" id="UP000252985">
    <property type="component" value="Chromosome"/>
</dbReference>